<evidence type="ECO:0000313" key="7">
    <source>
        <dbReference type="EMBL" id="KAI1695899.1"/>
    </source>
</evidence>
<feature type="transmembrane region" description="Helical" evidence="6">
    <location>
        <begin position="188"/>
        <end position="221"/>
    </location>
</feature>
<evidence type="ECO:0000256" key="1">
    <source>
        <dbReference type="ARBA" id="ARBA00004141"/>
    </source>
</evidence>
<protein>
    <recommendedName>
        <fullName evidence="6">Serpentine receptor class gamma</fullName>
    </recommendedName>
</protein>
<evidence type="ECO:0000256" key="4">
    <source>
        <dbReference type="ARBA" id="ARBA00022989"/>
    </source>
</evidence>
<dbReference type="PANTHER" id="PTHR31552">
    <property type="entry name" value="SERPENTINE RECEPTOR CLASS GAMMA"/>
    <property type="match status" value="1"/>
</dbReference>
<keyword evidence="5 6" id="KW-0472">Membrane</keyword>
<evidence type="ECO:0000313" key="8">
    <source>
        <dbReference type="Proteomes" id="UP001201812"/>
    </source>
</evidence>
<feature type="transmembrane region" description="Helical" evidence="6">
    <location>
        <begin position="59"/>
        <end position="81"/>
    </location>
</feature>
<feature type="transmembrane region" description="Helical" evidence="6">
    <location>
        <begin position="27"/>
        <end position="47"/>
    </location>
</feature>
<keyword evidence="4 6" id="KW-1133">Transmembrane helix</keyword>
<dbReference type="GO" id="GO:0004888">
    <property type="term" value="F:transmembrane signaling receptor activity"/>
    <property type="evidence" value="ECO:0007669"/>
    <property type="project" value="InterPro"/>
</dbReference>
<evidence type="ECO:0000256" key="3">
    <source>
        <dbReference type="ARBA" id="ARBA00022692"/>
    </source>
</evidence>
<feature type="transmembrane region" description="Helical" evidence="6">
    <location>
        <begin position="286"/>
        <end position="304"/>
    </location>
</feature>
<comment type="similarity">
    <text evidence="2 6">Belongs to the nematode receptor-like protein srg family.</text>
</comment>
<organism evidence="7 8">
    <name type="scientific">Ditylenchus destructor</name>
    <dbReference type="NCBI Taxonomy" id="166010"/>
    <lineage>
        <taxon>Eukaryota</taxon>
        <taxon>Metazoa</taxon>
        <taxon>Ecdysozoa</taxon>
        <taxon>Nematoda</taxon>
        <taxon>Chromadorea</taxon>
        <taxon>Rhabditida</taxon>
        <taxon>Tylenchina</taxon>
        <taxon>Tylenchomorpha</taxon>
        <taxon>Sphaerularioidea</taxon>
        <taxon>Anguinidae</taxon>
        <taxon>Anguininae</taxon>
        <taxon>Ditylenchus</taxon>
    </lineage>
</organism>
<keyword evidence="8" id="KW-1185">Reference proteome</keyword>
<proteinExistence type="inferred from homology"/>
<name>A0AAD4MND0_9BILA</name>
<dbReference type="InterPro" id="IPR000609">
    <property type="entry name" value="7TM_GPCR_serpentine_rcpt_Srg"/>
</dbReference>
<dbReference type="Proteomes" id="UP001201812">
    <property type="component" value="Unassembled WGS sequence"/>
</dbReference>
<sequence length="371" mass="42035">MMVRYSPRTVTGHQSGSMISSSPYPPFIVGLVIGVPSVILYITEAIVLIKHWKRLNSTFFRLFLVRFALNFLNYLSSYLYARFGRVGLLYEVFSSLPSIVLAFGFTFYYYSFLAENFSTTFILVNRLTSILWPLSHIKIWKYLLPVSIFVIIIVPLPFTAPMLAYRVIARLQADNYTFTMYYEQLAGYYYLEPSAISAVSAVIFCLICGALNIATVVIYNSSAYGKTIIYTNQKQQKMESRLTVYAIITFLAHLCMALYMIAISLFCCYLGEDFASMFLITFNQMPWVSDLSTIVVPSWVLLWASKTIRGLVAKEIRLSKWPLCGPTLAKISSDSSVTKTAKTLQVKGHNLTLSPHMGSRATTPTYNAWMT</sequence>
<accession>A0AAD4MND0</accession>
<feature type="transmembrane region" description="Helical" evidence="6">
    <location>
        <begin position="142"/>
        <end position="168"/>
    </location>
</feature>
<dbReference type="Pfam" id="PF02118">
    <property type="entry name" value="Srg"/>
    <property type="match status" value="1"/>
</dbReference>
<comment type="subcellular location">
    <subcellularLocation>
        <location evidence="1">Membrane</location>
        <topology evidence="1">Multi-pass membrane protein</topology>
    </subcellularLocation>
</comment>
<feature type="transmembrane region" description="Helical" evidence="6">
    <location>
        <begin position="88"/>
        <end position="110"/>
    </location>
</feature>
<evidence type="ECO:0000256" key="6">
    <source>
        <dbReference type="RuleBase" id="RU280813"/>
    </source>
</evidence>
<evidence type="ECO:0000256" key="2">
    <source>
        <dbReference type="ARBA" id="ARBA00005692"/>
    </source>
</evidence>
<comment type="caution">
    <text evidence="7">The sequence shown here is derived from an EMBL/GenBank/DDBJ whole genome shotgun (WGS) entry which is preliminary data.</text>
</comment>
<gene>
    <name evidence="7" type="ORF">DdX_19330</name>
</gene>
<feature type="transmembrane region" description="Helical" evidence="6">
    <location>
        <begin position="242"/>
        <end position="266"/>
    </location>
</feature>
<dbReference type="GO" id="GO:0016020">
    <property type="term" value="C:membrane"/>
    <property type="evidence" value="ECO:0007669"/>
    <property type="project" value="UniProtKB-SubCell"/>
</dbReference>
<dbReference type="AlphaFoldDB" id="A0AAD4MND0"/>
<keyword evidence="3 6" id="KW-0812">Transmembrane</keyword>
<dbReference type="EMBL" id="JAKKPZ010000364">
    <property type="protein sequence ID" value="KAI1695899.1"/>
    <property type="molecule type" value="Genomic_DNA"/>
</dbReference>
<evidence type="ECO:0000256" key="5">
    <source>
        <dbReference type="ARBA" id="ARBA00023136"/>
    </source>
</evidence>
<reference evidence="7" key="1">
    <citation type="submission" date="2022-01" db="EMBL/GenBank/DDBJ databases">
        <title>Genome Sequence Resource for Two Populations of Ditylenchus destructor, the Migratory Endoparasitic Phytonematode.</title>
        <authorList>
            <person name="Zhang H."/>
            <person name="Lin R."/>
            <person name="Xie B."/>
        </authorList>
    </citation>
    <scope>NUCLEOTIDE SEQUENCE</scope>
    <source>
        <strain evidence="7">BazhouSP</strain>
    </source>
</reference>
<dbReference type="GO" id="GO:0007606">
    <property type="term" value="P:sensory perception of chemical stimulus"/>
    <property type="evidence" value="ECO:0007669"/>
    <property type="project" value="UniProtKB-UniRule"/>
</dbReference>
<dbReference type="PANTHER" id="PTHR31552:SF8">
    <property type="entry name" value="SERPENTINE RECEPTOR CLASS GAMMA"/>
    <property type="match status" value="1"/>
</dbReference>